<sequence>MTTTEIRESLTEVAHAVPAPPIDRLAFERRVRAERRRRTASRGLAAVAAVAAVTVVGSVVHGSAPAPSTPVATAPTGRATDMGTAVTLVENRLTTLVPPQDGGYSDDHTRYEELLGTGPQGAVLVDDESGLVVRHLADDGSLGETTSLADGKPVQRAWVDATGRFVAWVDLGNTLHVRRIGGDTDLETVPLLSQQSQLAATDGTAWVEDEGDRLSYRTPDQSWGVRTQGDPLSARLAADVLAVATYDGTELWWVGDGDAPQPAAHFDGGGALAPDGSFVTPDGHGLAVVRQSSHRVFDTAVIVPLDADLTPVEMSWQDDDRFLVVATSQARTGNHVLLDCSVAARQCTERYDDPTGTLTLGSQDQLTVPDAG</sequence>
<proteinExistence type="predicted"/>
<name>A0A7W3P854_9ACTN</name>
<dbReference type="EMBL" id="JACGXA010000001">
    <property type="protein sequence ID" value="MBA8802046.1"/>
    <property type="molecule type" value="Genomic_DNA"/>
</dbReference>
<dbReference type="Proteomes" id="UP000580910">
    <property type="component" value="Unassembled WGS sequence"/>
</dbReference>
<keyword evidence="3" id="KW-1185">Reference proteome</keyword>
<accession>A0A7W3P854</accession>
<comment type="caution">
    <text evidence="2">The sequence shown here is derived from an EMBL/GenBank/DDBJ whole genome shotgun (WGS) entry which is preliminary data.</text>
</comment>
<evidence type="ECO:0000313" key="3">
    <source>
        <dbReference type="Proteomes" id="UP000580910"/>
    </source>
</evidence>
<keyword evidence="1" id="KW-0812">Transmembrane</keyword>
<reference evidence="2 3" key="1">
    <citation type="submission" date="2020-07" db="EMBL/GenBank/DDBJ databases">
        <title>Sequencing the genomes of 1000 actinobacteria strains.</title>
        <authorList>
            <person name="Klenk H.-P."/>
        </authorList>
    </citation>
    <scope>NUCLEOTIDE SEQUENCE [LARGE SCALE GENOMIC DNA]</scope>
    <source>
        <strain evidence="2 3">DSM 21349</strain>
    </source>
</reference>
<feature type="transmembrane region" description="Helical" evidence="1">
    <location>
        <begin position="39"/>
        <end position="60"/>
    </location>
</feature>
<gene>
    <name evidence="2" type="ORF">FB382_000337</name>
</gene>
<keyword evidence="1" id="KW-1133">Transmembrane helix</keyword>
<dbReference type="SUPFAM" id="SSF82171">
    <property type="entry name" value="DPP6 N-terminal domain-like"/>
    <property type="match status" value="1"/>
</dbReference>
<dbReference type="RefSeq" id="WP_182536259.1">
    <property type="nucleotide sequence ID" value="NZ_JACGXA010000001.1"/>
</dbReference>
<evidence type="ECO:0000256" key="1">
    <source>
        <dbReference type="SAM" id="Phobius"/>
    </source>
</evidence>
<dbReference type="AlphaFoldDB" id="A0A7W3P854"/>
<protein>
    <recommendedName>
        <fullName evidence="4">WD40 repeat domain-containing protein</fullName>
    </recommendedName>
</protein>
<keyword evidence="1" id="KW-0472">Membrane</keyword>
<organism evidence="2 3">
    <name type="scientific">Nocardioides ginsengisegetis</name>
    <dbReference type="NCBI Taxonomy" id="661491"/>
    <lineage>
        <taxon>Bacteria</taxon>
        <taxon>Bacillati</taxon>
        <taxon>Actinomycetota</taxon>
        <taxon>Actinomycetes</taxon>
        <taxon>Propionibacteriales</taxon>
        <taxon>Nocardioidaceae</taxon>
        <taxon>Nocardioides</taxon>
    </lineage>
</organism>
<evidence type="ECO:0000313" key="2">
    <source>
        <dbReference type="EMBL" id="MBA8802046.1"/>
    </source>
</evidence>
<evidence type="ECO:0008006" key="4">
    <source>
        <dbReference type="Google" id="ProtNLM"/>
    </source>
</evidence>